<dbReference type="GO" id="GO:0046872">
    <property type="term" value="F:metal ion binding"/>
    <property type="evidence" value="ECO:0007669"/>
    <property type="project" value="UniProtKB-KW"/>
</dbReference>
<dbReference type="AlphaFoldDB" id="A0A7S2S8Y4"/>
<name>A0A7S2S8Y4_9STRA</name>
<dbReference type="PANTHER" id="PTHR20883:SF15">
    <property type="entry name" value="PHYTANOYL-COA DIOXYGENASE DOMAIN-CONTAINING PROTEIN 1"/>
    <property type="match status" value="1"/>
</dbReference>
<organism evidence="4">
    <name type="scientific">Mucochytrium quahogii</name>
    <dbReference type="NCBI Taxonomy" id="96639"/>
    <lineage>
        <taxon>Eukaryota</taxon>
        <taxon>Sar</taxon>
        <taxon>Stramenopiles</taxon>
        <taxon>Bigyra</taxon>
        <taxon>Labyrinthulomycetes</taxon>
        <taxon>Thraustochytrida</taxon>
        <taxon>Thraustochytriidae</taxon>
        <taxon>Mucochytrium</taxon>
    </lineage>
</organism>
<gene>
    <name evidence="4" type="ORF">QSP1433_LOCUS11603</name>
</gene>
<evidence type="ECO:0000256" key="2">
    <source>
        <dbReference type="ARBA" id="ARBA00022723"/>
    </source>
</evidence>
<sequence>MLSLASSSGRRLLTKLSRRHVHSFGGVLSVTEQESFRRNGFLLVPNLIDETTVESLKARYVDLFAGKFETGIYPDEWHWREGISRPDAFREIVNGWKADNVVRSVVTSQDIGKIASNLMGWKAGSRVGQDDILWKPPLAGEVAFHQDAAYISTQFEPAQNNSVTVWIALDDADEETGVVEYCPGSHLWDESGPSSAVSSAFHSPSEGYDKPLYDAANRAGQQNPEIVRVAVPAGGAIFHHQDVWHGSAKNVSKVRHRRALGIHLVQKDVEWRSNPPPDYIYGRYVLPGSHTPEDSFFPVTYSPP</sequence>
<dbReference type="InterPro" id="IPR008775">
    <property type="entry name" value="Phytyl_CoA_dOase-like"/>
</dbReference>
<proteinExistence type="predicted"/>
<reference evidence="4" key="1">
    <citation type="submission" date="2021-01" db="EMBL/GenBank/DDBJ databases">
        <authorList>
            <person name="Corre E."/>
            <person name="Pelletier E."/>
            <person name="Niang G."/>
            <person name="Scheremetjew M."/>
            <person name="Finn R."/>
            <person name="Kale V."/>
            <person name="Holt S."/>
            <person name="Cochrane G."/>
            <person name="Meng A."/>
            <person name="Brown T."/>
            <person name="Cohen L."/>
        </authorList>
    </citation>
    <scope>NUCLEOTIDE SEQUENCE</scope>
    <source>
        <strain evidence="4">NY070348D</strain>
    </source>
</reference>
<protein>
    <recommendedName>
        <fullName evidence="5">Phytanoyl-CoA dioxygenase</fullName>
    </recommendedName>
</protein>
<dbReference type="PANTHER" id="PTHR20883">
    <property type="entry name" value="PHYTANOYL-COA DIOXYGENASE DOMAIN CONTAINING 1"/>
    <property type="match status" value="1"/>
</dbReference>
<dbReference type="EMBL" id="HBHK01018312">
    <property type="protein sequence ID" value="CAD9693129.1"/>
    <property type="molecule type" value="Transcribed_RNA"/>
</dbReference>
<keyword evidence="3" id="KW-0408">Iron</keyword>
<evidence type="ECO:0000256" key="1">
    <source>
        <dbReference type="ARBA" id="ARBA00001962"/>
    </source>
</evidence>
<evidence type="ECO:0008006" key="5">
    <source>
        <dbReference type="Google" id="ProtNLM"/>
    </source>
</evidence>
<evidence type="ECO:0000313" key="4">
    <source>
        <dbReference type="EMBL" id="CAD9693129.1"/>
    </source>
</evidence>
<keyword evidence="2" id="KW-0479">Metal-binding</keyword>
<dbReference type="Gene3D" id="2.60.120.620">
    <property type="entry name" value="q2cbj1_9rhob like domain"/>
    <property type="match status" value="1"/>
</dbReference>
<accession>A0A7S2S8Y4</accession>
<dbReference type="Pfam" id="PF05721">
    <property type="entry name" value="PhyH"/>
    <property type="match status" value="1"/>
</dbReference>
<evidence type="ECO:0000256" key="3">
    <source>
        <dbReference type="ARBA" id="ARBA00023004"/>
    </source>
</evidence>
<comment type="cofactor">
    <cofactor evidence="1">
        <name>Fe cation</name>
        <dbReference type="ChEBI" id="CHEBI:24875"/>
    </cofactor>
</comment>
<dbReference type="SUPFAM" id="SSF51197">
    <property type="entry name" value="Clavaminate synthase-like"/>
    <property type="match status" value="1"/>
</dbReference>